<gene>
    <name evidence="3" type="ORF">ARMSODRAFT_1077693</name>
</gene>
<dbReference type="Pfam" id="PF00069">
    <property type="entry name" value="Pkinase"/>
    <property type="match status" value="1"/>
</dbReference>
<evidence type="ECO:0000256" key="1">
    <source>
        <dbReference type="SAM" id="MobiDB-lite"/>
    </source>
</evidence>
<dbReference type="GO" id="GO:0004672">
    <property type="term" value="F:protein kinase activity"/>
    <property type="evidence" value="ECO:0007669"/>
    <property type="project" value="InterPro"/>
</dbReference>
<feature type="compositionally biased region" description="Basic and acidic residues" evidence="1">
    <location>
        <begin position="431"/>
        <end position="449"/>
    </location>
</feature>
<proteinExistence type="predicted"/>
<name>A0A2H3C4T2_9AGAR</name>
<feature type="region of interest" description="Disordered" evidence="1">
    <location>
        <begin position="431"/>
        <end position="450"/>
    </location>
</feature>
<dbReference type="SUPFAM" id="SSF56112">
    <property type="entry name" value="Protein kinase-like (PK-like)"/>
    <property type="match status" value="1"/>
</dbReference>
<reference evidence="4" key="1">
    <citation type="journal article" date="2017" name="Nat. Ecol. Evol.">
        <title>Genome expansion and lineage-specific genetic innovations in the forest pathogenic fungi Armillaria.</title>
        <authorList>
            <person name="Sipos G."/>
            <person name="Prasanna A.N."/>
            <person name="Walter M.C."/>
            <person name="O'Connor E."/>
            <person name="Balint B."/>
            <person name="Krizsan K."/>
            <person name="Kiss B."/>
            <person name="Hess J."/>
            <person name="Varga T."/>
            <person name="Slot J."/>
            <person name="Riley R."/>
            <person name="Boka B."/>
            <person name="Rigling D."/>
            <person name="Barry K."/>
            <person name="Lee J."/>
            <person name="Mihaltcheva S."/>
            <person name="LaButti K."/>
            <person name="Lipzen A."/>
            <person name="Waldron R."/>
            <person name="Moloney N.M."/>
            <person name="Sperisen C."/>
            <person name="Kredics L."/>
            <person name="Vagvoelgyi C."/>
            <person name="Patrignani A."/>
            <person name="Fitzpatrick D."/>
            <person name="Nagy I."/>
            <person name="Doyle S."/>
            <person name="Anderson J.B."/>
            <person name="Grigoriev I.V."/>
            <person name="Gueldener U."/>
            <person name="Muensterkoetter M."/>
            <person name="Nagy L.G."/>
        </authorList>
    </citation>
    <scope>NUCLEOTIDE SEQUENCE [LARGE SCALE GENOMIC DNA]</scope>
    <source>
        <strain evidence="4">28-4</strain>
    </source>
</reference>
<dbReference type="InterPro" id="IPR011009">
    <property type="entry name" value="Kinase-like_dom_sf"/>
</dbReference>
<feature type="domain" description="Protein kinase" evidence="2">
    <location>
        <begin position="531"/>
        <end position="697"/>
    </location>
</feature>
<sequence length="697" mass="77946">MTAKRGHSPELDDNTNKRLRFKEDDVSNYFEYFKSISVCFNVPLDPDVELDSNGTVNPYDKHLPKPLQLTALTVDPGRTDEFNELCFRSEHWTSRDIGSFLGSLLMHVGNLHAPSRIYDIVWPVVSDALHLAYALVHGGDHRYRQNVTPVAETQFSIRTKQPQDVKLRLDPTFELERSGAHMQDRARLSHSDIGSFVSFAFQEYSNFDARAFLIYLLIVRAQVEDPQLCFPWPEAGCQGCTQFKDCHEAWRILQGEMLPAPQDVPDASQDPSPGLDAIDELIGLWRGWIEECGSAMDDIKRKDSSRPELASLRRAVGQAYDNSCKDSGSSEEKAEVLEWLESAWCGIVQAWSQGVREDTTACVLSNMAVFQYLFRSRKTQTAVLCTPMPSHIAIPSLVGACIHGYKDAKSRQEYQRPVELSLQQSRKRRFEEKYSEDNELHQGEDEVKTDATTTTRKIHLGHLHLAFNAPHLNLLSSGMTAFTRVPYSDMAAVTDEDYPLWVLSGLPNTAPSHDSGPGLVSSPSPITNGAVILSEYVACGALGTIWGGNLIFEGDMEQTRTAIIAKTVTSKEDALLLSREAMLYEQLTDLDLDLPTVRYYGLFKDCDGMTILVMEDAGVEMEKFDNISPSIKTKIYDAFRRLHDAGISHRDVEPRNILLTPSGEVKVIDFHVASEHKCPGDGCDAGEYIKSILGLLS</sequence>
<dbReference type="InterPro" id="IPR000719">
    <property type="entry name" value="Prot_kinase_dom"/>
</dbReference>
<organism evidence="3 4">
    <name type="scientific">Armillaria solidipes</name>
    <dbReference type="NCBI Taxonomy" id="1076256"/>
    <lineage>
        <taxon>Eukaryota</taxon>
        <taxon>Fungi</taxon>
        <taxon>Dikarya</taxon>
        <taxon>Basidiomycota</taxon>
        <taxon>Agaricomycotina</taxon>
        <taxon>Agaricomycetes</taxon>
        <taxon>Agaricomycetidae</taxon>
        <taxon>Agaricales</taxon>
        <taxon>Marasmiineae</taxon>
        <taxon>Physalacriaceae</taxon>
        <taxon>Armillaria</taxon>
    </lineage>
</organism>
<evidence type="ECO:0000313" key="4">
    <source>
        <dbReference type="Proteomes" id="UP000218334"/>
    </source>
</evidence>
<dbReference type="GO" id="GO:0005524">
    <property type="term" value="F:ATP binding"/>
    <property type="evidence" value="ECO:0007669"/>
    <property type="project" value="InterPro"/>
</dbReference>
<dbReference type="Gene3D" id="1.10.510.10">
    <property type="entry name" value="Transferase(Phosphotransferase) domain 1"/>
    <property type="match status" value="1"/>
</dbReference>
<dbReference type="Proteomes" id="UP000218334">
    <property type="component" value="Unassembled WGS sequence"/>
</dbReference>
<dbReference type="EMBL" id="KZ293415">
    <property type="protein sequence ID" value="PBK78089.1"/>
    <property type="molecule type" value="Genomic_DNA"/>
</dbReference>
<dbReference type="AlphaFoldDB" id="A0A2H3C4T2"/>
<keyword evidence="4" id="KW-1185">Reference proteome</keyword>
<evidence type="ECO:0000259" key="2">
    <source>
        <dbReference type="PROSITE" id="PS50011"/>
    </source>
</evidence>
<evidence type="ECO:0000313" key="3">
    <source>
        <dbReference type="EMBL" id="PBK78089.1"/>
    </source>
</evidence>
<dbReference type="STRING" id="1076256.A0A2H3C4T2"/>
<accession>A0A2H3C4T2</accession>
<dbReference type="PROSITE" id="PS50011">
    <property type="entry name" value="PROTEIN_KINASE_DOM"/>
    <property type="match status" value="1"/>
</dbReference>
<protein>
    <recommendedName>
        <fullName evidence="2">Protein kinase domain-containing protein</fullName>
    </recommendedName>
</protein>